<feature type="non-terminal residue" evidence="1">
    <location>
        <position position="23"/>
    </location>
</feature>
<accession>W1YK11</accession>
<dbReference type="AlphaFoldDB" id="W1YK11"/>
<reference evidence="1" key="1">
    <citation type="submission" date="2013-12" db="EMBL/GenBank/DDBJ databases">
        <title>A Varibaculum cambriense genome reconstructed from a premature infant gut community with otherwise low bacterial novelty that shifts toward anaerobic metabolism during the third week of life.</title>
        <authorList>
            <person name="Brown C.T."/>
            <person name="Sharon I."/>
            <person name="Thomas B.C."/>
            <person name="Castelle C.J."/>
            <person name="Morowitz M.J."/>
            <person name="Banfield J.F."/>
        </authorList>
    </citation>
    <scope>NUCLEOTIDE SEQUENCE</scope>
</reference>
<evidence type="ECO:0000313" key="1">
    <source>
        <dbReference type="EMBL" id="ETJ42868.1"/>
    </source>
</evidence>
<comment type="caution">
    <text evidence="1">The sequence shown here is derived from an EMBL/GenBank/DDBJ whole genome shotgun (WGS) entry which is preliminary data.</text>
</comment>
<gene>
    <name evidence="1" type="ORF">Q604_UNBC03148G0001</name>
</gene>
<sequence>MFKNNAELIKVCEVYDIKLFWRQ</sequence>
<organism evidence="1">
    <name type="scientific">human gut metagenome</name>
    <dbReference type="NCBI Taxonomy" id="408170"/>
    <lineage>
        <taxon>unclassified sequences</taxon>
        <taxon>metagenomes</taxon>
        <taxon>organismal metagenomes</taxon>
    </lineage>
</organism>
<name>W1YK11_9ZZZZ</name>
<proteinExistence type="predicted"/>
<protein>
    <submittedName>
        <fullName evidence="1">Uncharacterized protein</fullName>
    </submittedName>
</protein>
<dbReference type="EMBL" id="AZMM01003148">
    <property type="protein sequence ID" value="ETJ42868.1"/>
    <property type="molecule type" value="Genomic_DNA"/>
</dbReference>